<keyword evidence="6" id="KW-0333">Golgi apparatus</keyword>
<name>A0A812SNB7_9DINO</name>
<gene>
    <name evidence="9" type="ORF">SNAT2548_LOCUS27434</name>
</gene>
<dbReference type="Proteomes" id="UP000604046">
    <property type="component" value="Unassembled WGS sequence"/>
</dbReference>
<dbReference type="PANTHER" id="PTHR12137">
    <property type="entry name" value="CARBOHYDRATE SULFOTRANSFERASE"/>
    <property type="match status" value="1"/>
</dbReference>
<comment type="subcellular location">
    <subcellularLocation>
        <location evidence="1">Golgi apparatus membrane</location>
        <topology evidence="1">Single-pass type II membrane protein</topology>
    </subcellularLocation>
</comment>
<evidence type="ECO:0000256" key="1">
    <source>
        <dbReference type="ARBA" id="ARBA00004323"/>
    </source>
</evidence>
<dbReference type="GO" id="GO:0000139">
    <property type="term" value="C:Golgi membrane"/>
    <property type="evidence" value="ECO:0007669"/>
    <property type="project" value="UniProtKB-SubCell"/>
</dbReference>
<dbReference type="SUPFAM" id="SSF52540">
    <property type="entry name" value="P-loop containing nucleoside triphosphate hydrolases"/>
    <property type="match status" value="1"/>
</dbReference>
<proteinExistence type="inferred from homology"/>
<dbReference type="InterPro" id="IPR018011">
    <property type="entry name" value="Carb_sulfotrans_8-10"/>
</dbReference>
<sequence>MFQKDIDFSQQPSYWLSTIVIPDAKLIFCPQYKVGTNEYMRLLRWLDGQDYNVFNPYNQSHSAGRNVFNLTELNAYSYEAALQMMFDSDWAKLVVVRDPLDRLRSAYFDKIRRRHKNPQQFATALNMPIPALWNLSFAAFVRRVDAQLKRKVVNIHWMPQAQACNLTRFKKYYQYVLPLGLDKSSHPMVRDCVLGIMRSRVSMSKLSALQHLVVADSIKGKLHKHQTNSSLEIFDEIYDKDTCKLALRIYAEDYDLFSLPRPTCHDTPPRVRWTV</sequence>
<dbReference type="AlphaFoldDB" id="A0A812SNB7"/>
<keyword evidence="5" id="KW-1133">Transmembrane helix</keyword>
<evidence type="ECO:0000256" key="4">
    <source>
        <dbReference type="ARBA" id="ARBA00022692"/>
    </source>
</evidence>
<keyword evidence="7" id="KW-0472">Membrane</keyword>
<comment type="caution">
    <text evidence="9">The sequence shown here is derived from an EMBL/GenBank/DDBJ whole genome shotgun (WGS) entry which is preliminary data.</text>
</comment>
<dbReference type="GO" id="GO:0008146">
    <property type="term" value="F:sulfotransferase activity"/>
    <property type="evidence" value="ECO:0007669"/>
    <property type="project" value="InterPro"/>
</dbReference>
<evidence type="ECO:0000256" key="3">
    <source>
        <dbReference type="ARBA" id="ARBA00022679"/>
    </source>
</evidence>
<dbReference type="EMBL" id="CAJNDS010002469">
    <property type="protein sequence ID" value="CAE7489256.1"/>
    <property type="molecule type" value="Genomic_DNA"/>
</dbReference>
<evidence type="ECO:0000313" key="9">
    <source>
        <dbReference type="EMBL" id="CAE7489256.1"/>
    </source>
</evidence>
<dbReference type="InterPro" id="IPR005331">
    <property type="entry name" value="Sulfotransferase"/>
</dbReference>
<dbReference type="Pfam" id="PF03567">
    <property type="entry name" value="Sulfotransfer_2"/>
    <property type="match status" value="1"/>
</dbReference>
<organism evidence="9 10">
    <name type="scientific">Symbiodinium natans</name>
    <dbReference type="NCBI Taxonomy" id="878477"/>
    <lineage>
        <taxon>Eukaryota</taxon>
        <taxon>Sar</taxon>
        <taxon>Alveolata</taxon>
        <taxon>Dinophyceae</taxon>
        <taxon>Suessiales</taxon>
        <taxon>Symbiodiniaceae</taxon>
        <taxon>Symbiodinium</taxon>
    </lineage>
</organism>
<dbReference type="OrthoDB" id="2019940at2759"/>
<evidence type="ECO:0000256" key="7">
    <source>
        <dbReference type="ARBA" id="ARBA00023136"/>
    </source>
</evidence>
<reference evidence="9" key="1">
    <citation type="submission" date="2021-02" db="EMBL/GenBank/DDBJ databases">
        <authorList>
            <person name="Dougan E. K."/>
            <person name="Rhodes N."/>
            <person name="Thang M."/>
            <person name="Chan C."/>
        </authorList>
    </citation>
    <scope>NUCLEOTIDE SEQUENCE</scope>
</reference>
<evidence type="ECO:0000313" key="10">
    <source>
        <dbReference type="Proteomes" id="UP000604046"/>
    </source>
</evidence>
<dbReference type="GO" id="GO:0016051">
    <property type="term" value="P:carbohydrate biosynthetic process"/>
    <property type="evidence" value="ECO:0007669"/>
    <property type="project" value="InterPro"/>
</dbReference>
<dbReference type="PANTHER" id="PTHR12137:SF54">
    <property type="entry name" value="CARBOHYDRATE SULFOTRANSFERASE"/>
    <property type="match status" value="1"/>
</dbReference>
<keyword evidence="3" id="KW-0808">Transferase</keyword>
<dbReference type="InterPro" id="IPR027417">
    <property type="entry name" value="P-loop_NTPase"/>
</dbReference>
<evidence type="ECO:0000256" key="2">
    <source>
        <dbReference type="ARBA" id="ARBA00006339"/>
    </source>
</evidence>
<accession>A0A812SNB7</accession>
<evidence type="ECO:0000256" key="6">
    <source>
        <dbReference type="ARBA" id="ARBA00023034"/>
    </source>
</evidence>
<keyword evidence="4" id="KW-0812">Transmembrane</keyword>
<keyword evidence="8" id="KW-0325">Glycoprotein</keyword>
<protein>
    <recommendedName>
        <fullName evidence="11">Carbohydrate sulfotransferase</fullName>
    </recommendedName>
</protein>
<comment type="similarity">
    <text evidence="2">Belongs to the sulfotransferase 2 family.</text>
</comment>
<evidence type="ECO:0008006" key="11">
    <source>
        <dbReference type="Google" id="ProtNLM"/>
    </source>
</evidence>
<evidence type="ECO:0000256" key="8">
    <source>
        <dbReference type="ARBA" id="ARBA00023180"/>
    </source>
</evidence>
<keyword evidence="10" id="KW-1185">Reference proteome</keyword>
<evidence type="ECO:0000256" key="5">
    <source>
        <dbReference type="ARBA" id="ARBA00022989"/>
    </source>
</evidence>